<comment type="similarity">
    <text evidence="1">Belongs to the transposase 22 family.</text>
</comment>
<proteinExistence type="inferred from homology"/>
<protein>
    <recommendedName>
        <fullName evidence="2">L1 transposable element RRM domain-containing protein</fullName>
    </recommendedName>
</protein>
<accession>A0A8D1QYL6</accession>
<dbReference type="Proteomes" id="UP000694724">
    <property type="component" value="Unplaced"/>
</dbReference>
<dbReference type="FunFam" id="3.30.70.1820:FF:000002">
    <property type="entry name" value="LINE-1 retrotransposable element ORF1 protein"/>
    <property type="match status" value="1"/>
</dbReference>
<organism evidence="3 4">
    <name type="scientific">Sus scrofa</name>
    <name type="common">Pig</name>
    <dbReference type="NCBI Taxonomy" id="9823"/>
    <lineage>
        <taxon>Eukaryota</taxon>
        <taxon>Metazoa</taxon>
        <taxon>Chordata</taxon>
        <taxon>Craniata</taxon>
        <taxon>Vertebrata</taxon>
        <taxon>Euteleostomi</taxon>
        <taxon>Mammalia</taxon>
        <taxon>Eutheria</taxon>
        <taxon>Laurasiatheria</taxon>
        <taxon>Artiodactyla</taxon>
        <taxon>Suina</taxon>
        <taxon>Suidae</taxon>
        <taxon>Sus</taxon>
    </lineage>
</organism>
<dbReference type="InterPro" id="IPR043636">
    <property type="entry name" value="L1_RRM_dom"/>
</dbReference>
<reference evidence="3" key="1">
    <citation type="submission" date="2025-08" db="UniProtKB">
        <authorList>
            <consortium name="Ensembl"/>
        </authorList>
    </citation>
    <scope>IDENTIFICATION</scope>
</reference>
<dbReference type="Gene3D" id="1.20.5.390">
    <property type="entry name" value="L1 transposable element, trimerization domain"/>
    <property type="match status" value="1"/>
</dbReference>
<evidence type="ECO:0000313" key="4">
    <source>
        <dbReference type="Proteomes" id="UP000694724"/>
    </source>
</evidence>
<dbReference type="Gene3D" id="3.30.250.20">
    <property type="entry name" value="L1 transposable element, C-terminal domain"/>
    <property type="match status" value="1"/>
</dbReference>
<dbReference type="InterPro" id="IPR004244">
    <property type="entry name" value="Transposase_22"/>
</dbReference>
<feature type="domain" description="L1 transposable element RRM" evidence="2">
    <location>
        <begin position="42"/>
        <end position="126"/>
    </location>
</feature>
<dbReference type="Pfam" id="PF02994">
    <property type="entry name" value="Transposase_22"/>
    <property type="match status" value="1"/>
</dbReference>
<evidence type="ECO:0000313" key="3">
    <source>
        <dbReference type="Ensembl" id="ENSSSCP00055026469.1"/>
    </source>
</evidence>
<dbReference type="Ensembl" id="ENSSSCT00055033240.1">
    <property type="protein sequence ID" value="ENSSSCP00055026469.1"/>
    <property type="gene ID" value="ENSSSCG00055016846.1"/>
</dbReference>
<dbReference type="InterPro" id="IPR042566">
    <property type="entry name" value="L1_C"/>
</dbReference>
<evidence type="ECO:0000256" key="1">
    <source>
        <dbReference type="ARBA" id="ARBA00061640"/>
    </source>
</evidence>
<name>A0A8D1QYL6_PIG</name>
<sequence>MNNADVEDGILEITQSGQQTEKQMKTHESSTRDLWDKIKLANLHIIGIPEGEEKAKGIENIFEEIMAENHLNLEEADIKIQEEERAPDKLTSNRPTSRHIMIKMAKVKERSLKAAREKQRVIFKGTTPPPPLKAISCFLSRKTTGQREWQDIFRSQKGKNLQPNMFLPERVSFQIEEFLQQTKTKRAKQS</sequence>
<dbReference type="PANTHER" id="PTHR11505">
    <property type="entry name" value="L1 TRANSPOSABLE ELEMENT-RELATED"/>
    <property type="match status" value="1"/>
</dbReference>
<dbReference type="Gene3D" id="3.30.70.1820">
    <property type="entry name" value="L1 transposable element, RRM domain"/>
    <property type="match status" value="1"/>
</dbReference>
<evidence type="ECO:0000259" key="2">
    <source>
        <dbReference type="Pfam" id="PF02994"/>
    </source>
</evidence>
<dbReference type="AlphaFoldDB" id="A0A8D1QYL6"/>